<dbReference type="InterPro" id="IPR036249">
    <property type="entry name" value="Thioredoxin-like_sf"/>
</dbReference>
<dbReference type="GO" id="GO:0006457">
    <property type="term" value="P:protein folding"/>
    <property type="evidence" value="ECO:0007669"/>
    <property type="project" value="TreeGrafter"/>
</dbReference>
<dbReference type="PANTHER" id="PTHR18929">
    <property type="entry name" value="PROTEIN DISULFIDE ISOMERASE"/>
    <property type="match status" value="1"/>
</dbReference>
<dbReference type="SUPFAM" id="SSF52833">
    <property type="entry name" value="Thioredoxin-like"/>
    <property type="match status" value="2"/>
</dbReference>
<comment type="caution">
    <text evidence="4">The sequence shown here is derived from an EMBL/GenBank/DDBJ whole genome shotgun (WGS) entry which is preliminary data.</text>
</comment>
<gene>
    <name evidence="4" type="ORF">SNEC2469_LOCUS21034</name>
</gene>
<proteinExistence type="inferred from homology"/>
<evidence type="ECO:0000313" key="4">
    <source>
        <dbReference type="EMBL" id="CAE7728001.1"/>
    </source>
</evidence>
<dbReference type="EMBL" id="CAJNJA010037030">
    <property type="protein sequence ID" value="CAE7728001.1"/>
    <property type="molecule type" value="Genomic_DNA"/>
</dbReference>
<dbReference type="Proteomes" id="UP000601435">
    <property type="component" value="Unassembled WGS sequence"/>
</dbReference>
<sequence>MQPGSGGEEPGVSCWPSTWSQQKQVCLLMALYTTLEAATSPLPSQGLVVSASLSSTLLGVATARSWSQNGRGLLSFASRLGESWNSCDFFRTAELCRDDGILVAKVDSIAEKALAQQHEVQSFPTLRLFRGSPKVSVKYEGPRTAAKMAEWVKAKQNEDLVQRLPASSEEISAWASQKPVAVLGLLEGVVESSVLLQALEDASFTLNPSAAGGEVPIGIVESTSPALLELDRFRAEADAALRGVALLRSFDFEEKVSVFTPQGSWPNSFVRRPAEGFASDARGFDVMDSSEAGAGRVLGADPRIGADGADPCNGSARHWSTYPQMKEKFFLQDIDPGNGLVLYFGGGPGDRKMNSCQDGAKALDFPAFEELSVSFRSDAKLKWAWATVGLTPADFPEVAIWEFGETEDADKVYRLSQQSSGAALTRKAVQAFVDDWRQGKLSAEKDPVVSVTSDTFDSLVINNDKDVLVEFYAPWCGHCKALAPEYKLVAQHYAQDDGISIVRPGCLDSEKLEDGCDEVRLVLPEMRYWGLDLPDSRLSLQGKKETPVDGEFKSTRTKDGILAFIEEHRATKKKGGKGGSDISFKPQAEAVRGTSRSDPWGAVADSAAGPALPRHLLRGGTAARAMCPARDDSFVEHTEYCSWLRGRLPNWQSWKELEDDEMDKAAIPAQCFDAGALAGLLIAFYAASVAAGVVLYYGRPELLDGEMDSHGQICAIGNVQRPMLYWPAPGEARLATCVAECPSEVDVVNSRSVSVATMEPVTIQGLLENGTNHAQEKVALVKRQMLGRSSYPVYETLPCLGRFCLPDAKAPGIFASLLWAAGEQGAVVPGASVLMVYARRLLGILRQGPPWKEWLASHSWTLSDLVCAAAVSVFALGGLSQLVQVACPRCAAFGITTITGSLAAAASKMVWDTLRKVDAAATKDAAIGLEQGSLAPGGLQLVNAALLVLAALAAIALTCSRKRLVRGAAAMSASLLAVPRRLLLELLMATLLLAVTQVASLFACAALVQRAASVVVPDSRLSGVAGSTSGALPGIENSTSVLPGSNLLGEAWPPGPVISDTQPFAFSDVLCFSLLLVVILICFLWLQLTEAVFRGKVALEVAFWYFSLDPEDVAQPLASPPAIAWVLARRHVGSLAKRACFSPLSSLCSVAFRLKAFKAEARGSPSWASWAEACSGQPAVFLSVFPGHDFFESASMIAASMPFALETLRGSLGASSLPCFFSGASMPLLVVAVVMLVCQLWKEPEDGEPHRSTEDSIEVIWFLILLAALLPAGMAWSTFSGALTESLLTCCMLDDVWFQAFRKPVEAPRAWGQEHVPRSPVTVASSHVLWSSRMVPLRLRILLTESDADV</sequence>
<evidence type="ECO:0000259" key="3">
    <source>
        <dbReference type="PROSITE" id="PS51352"/>
    </source>
</evidence>
<feature type="transmembrane region" description="Helical" evidence="2">
    <location>
        <begin position="941"/>
        <end position="961"/>
    </location>
</feature>
<name>A0A812X7I2_9DINO</name>
<evidence type="ECO:0000256" key="2">
    <source>
        <dbReference type="SAM" id="Phobius"/>
    </source>
</evidence>
<organism evidence="4 5">
    <name type="scientific">Symbiodinium necroappetens</name>
    <dbReference type="NCBI Taxonomy" id="1628268"/>
    <lineage>
        <taxon>Eukaryota</taxon>
        <taxon>Sar</taxon>
        <taxon>Alveolata</taxon>
        <taxon>Dinophyceae</taxon>
        <taxon>Suessiales</taxon>
        <taxon>Symbiodiniaceae</taxon>
        <taxon>Symbiodinium</taxon>
    </lineage>
</organism>
<reference evidence="4" key="1">
    <citation type="submission" date="2021-02" db="EMBL/GenBank/DDBJ databases">
        <authorList>
            <person name="Dougan E. K."/>
            <person name="Rhodes N."/>
            <person name="Thang M."/>
            <person name="Chan C."/>
        </authorList>
    </citation>
    <scope>NUCLEOTIDE SEQUENCE</scope>
</reference>
<dbReference type="PROSITE" id="PS51352">
    <property type="entry name" value="THIOREDOXIN_2"/>
    <property type="match status" value="1"/>
</dbReference>
<dbReference type="GO" id="GO:0005783">
    <property type="term" value="C:endoplasmic reticulum"/>
    <property type="evidence" value="ECO:0007669"/>
    <property type="project" value="TreeGrafter"/>
</dbReference>
<dbReference type="PROSITE" id="PS00194">
    <property type="entry name" value="THIOREDOXIN_1"/>
    <property type="match status" value="1"/>
</dbReference>
<dbReference type="Gene3D" id="3.40.30.10">
    <property type="entry name" value="Glutaredoxin"/>
    <property type="match status" value="2"/>
</dbReference>
<feature type="domain" description="Thioredoxin" evidence="3">
    <location>
        <begin position="423"/>
        <end position="570"/>
    </location>
</feature>
<evidence type="ECO:0000313" key="5">
    <source>
        <dbReference type="Proteomes" id="UP000601435"/>
    </source>
</evidence>
<dbReference type="InterPro" id="IPR017937">
    <property type="entry name" value="Thioredoxin_CS"/>
</dbReference>
<dbReference type="GO" id="GO:0034976">
    <property type="term" value="P:response to endoplasmic reticulum stress"/>
    <property type="evidence" value="ECO:0007669"/>
    <property type="project" value="TreeGrafter"/>
</dbReference>
<feature type="transmembrane region" description="Helical" evidence="2">
    <location>
        <begin position="1259"/>
        <end position="1279"/>
    </location>
</feature>
<dbReference type="GO" id="GO:0003756">
    <property type="term" value="F:protein disulfide isomerase activity"/>
    <property type="evidence" value="ECO:0007669"/>
    <property type="project" value="TreeGrafter"/>
</dbReference>
<protein>
    <recommendedName>
        <fullName evidence="3">Thioredoxin domain-containing protein</fullName>
    </recommendedName>
</protein>
<dbReference type="InterPro" id="IPR013766">
    <property type="entry name" value="Thioredoxin_domain"/>
</dbReference>
<feature type="transmembrane region" description="Helical" evidence="2">
    <location>
        <begin position="982"/>
        <end position="1008"/>
    </location>
</feature>
<keyword evidence="2" id="KW-0472">Membrane</keyword>
<feature type="transmembrane region" description="Helical" evidence="2">
    <location>
        <begin position="1064"/>
        <end position="1086"/>
    </location>
</feature>
<keyword evidence="2" id="KW-1133">Transmembrane helix</keyword>
<dbReference type="OrthoDB" id="72053at2759"/>
<accession>A0A812X7I2</accession>
<comment type="similarity">
    <text evidence="1">Belongs to the protein disulfide isomerase family.</text>
</comment>
<dbReference type="Pfam" id="PF00085">
    <property type="entry name" value="Thioredoxin"/>
    <property type="match status" value="2"/>
</dbReference>
<keyword evidence="5" id="KW-1185">Reference proteome</keyword>
<evidence type="ECO:0000256" key="1">
    <source>
        <dbReference type="ARBA" id="ARBA00006347"/>
    </source>
</evidence>
<keyword evidence="2" id="KW-0812">Transmembrane</keyword>
<dbReference type="PANTHER" id="PTHR18929:SF240">
    <property type="entry name" value="PROTEIN DISULFIDE-ISOMERASE"/>
    <property type="match status" value="1"/>
</dbReference>
<feature type="transmembrane region" description="Helical" evidence="2">
    <location>
        <begin position="1219"/>
        <end position="1239"/>
    </location>
</feature>
<dbReference type="CDD" id="cd02961">
    <property type="entry name" value="PDI_a_family"/>
    <property type="match status" value="1"/>
</dbReference>